<reference evidence="2" key="1">
    <citation type="submission" date="2021-02" db="EMBL/GenBank/DDBJ databases">
        <authorList>
            <person name="Nowell W R."/>
        </authorList>
    </citation>
    <scope>NUCLEOTIDE SEQUENCE</scope>
</reference>
<proteinExistence type="predicted"/>
<feature type="region of interest" description="Disordered" evidence="1">
    <location>
        <begin position="40"/>
        <end position="92"/>
    </location>
</feature>
<feature type="compositionally biased region" description="Low complexity" evidence="1">
    <location>
        <begin position="65"/>
        <end position="81"/>
    </location>
</feature>
<dbReference type="EMBL" id="CAJNOR010003672">
    <property type="protein sequence ID" value="CAF1436863.1"/>
    <property type="molecule type" value="Genomic_DNA"/>
</dbReference>
<accession>A0A815NI88</accession>
<gene>
    <name evidence="2" type="ORF">XAT740_LOCUS36091</name>
</gene>
<evidence type="ECO:0000256" key="1">
    <source>
        <dbReference type="SAM" id="MobiDB-lite"/>
    </source>
</evidence>
<dbReference type="AlphaFoldDB" id="A0A815NI88"/>
<dbReference type="SUPFAM" id="SSF49562">
    <property type="entry name" value="C2 domain (Calcium/lipid-binding domain, CaLB)"/>
    <property type="match status" value="1"/>
</dbReference>
<organism evidence="2 3">
    <name type="scientific">Adineta ricciae</name>
    <name type="common">Rotifer</name>
    <dbReference type="NCBI Taxonomy" id="249248"/>
    <lineage>
        <taxon>Eukaryota</taxon>
        <taxon>Metazoa</taxon>
        <taxon>Spiralia</taxon>
        <taxon>Gnathifera</taxon>
        <taxon>Rotifera</taxon>
        <taxon>Eurotatoria</taxon>
        <taxon>Bdelloidea</taxon>
        <taxon>Adinetida</taxon>
        <taxon>Adinetidae</taxon>
        <taxon>Adineta</taxon>
    </lineage>
</organism>
<dbReference type="InterPro" id="IPR035892">
    <property type="entry name" value="C2_domain_sf"/>
</dbReference>
<dbReference type="Proteomes" id="UP000663828">
    <property type="component" value="Unassembled WGS sequence"/>
</dbReference>
<evidence type="ECO:0000313" key="3">
    <source>
        <dbReference type="Proteomes" id="UP000663828"/>
    </source>
</evidence>
<comment type="caution">
    <text evidence="2">The sequence shown here is derived from an EMBL/GenBank/DDBJ whole genome shotgun (WGS) entry which is preliminary data.</text>
</comment>
<sequence length="225" mass="25737">MSDFLGRVGQIAEWTAVSNLTNRAVNAGCDKVGELWRHRKDNKHGSHGKPANATSTPQLPPQPQMPYSSYQPQQASYAQASPMPPPPSMGNGQLLISVQHIDGLNQSNSLMVILECNHQRYQTSLGQYQQQFMFPVYQFEYDQLFVWVQTEYQQQTIAHGEIPIRFLLDNTNTWSPQQQQQQRWIPLRDQYNGPCGQLLVNIEYKTNYTPSPYMPGPAPPPYSYY</sequence>
<protein>
    <submittedName>
        <fullName evidence="2">Uncharacterized protein</fullName>
    </submittedName>
</protein>
<evidence type="ECO:0000313" key="2">
    <source>
        <dbReference type="EMBL" id="CAF1436863.1"/>
    </source>
</evidence>
<name>A0A815NI88_ADIRI</name>
<keyword evidence="3" id="KW-1185">Reference proteome</keyword>